<dbReference type="PANTHER" id="PTHR43104:SF2">
    <property type="entry name" value="L-2-HYDROXYGLUTARATE DEHYDROGENASE, MITOCHONDRIAL"/>
    <property type="match status" value="1"/>
</dbReference>
<evidence type="ECO:0000313" key="8">
    <source>
        <dbReference type="Proteomes" id="UP000242310"/>
    </source>
</evidence>
<reference evidence="7 8" key="1">
    <citation type="submission" date="2018-03" db="EMBL/GenBank/DDBJ databases">
        <title>Genomic Encyclopedia of Type Strains, Phase III (KMG-III): the genomes of soil and plant-associated and newly described type strains.</title>
        <authorList>
            <person name="Whitman W."/>
        </authorList>
    </citation>
    <scope>NUCLEOTIDE SEQUENCE [LARGE SCALE GENOMIC DNA]</scope>
    <source>
        <strain evidence="7 8">CGMCC 1.07653</strain>
    </source>
</reference>
<organism evidence="7 8">
    <name type="scientific">Salsuginibacillus halophilus</name>
    <dbReference type="NCBI Taxonomy" id="517424"/>
    <lineage>
        <taxon>Bacteria</taxon>
        <taxon>Bacillati</taxon>
        <taxon>Bacillota</taxon>
        <taxon>Bacilli</taxon>
        <taxon>Bacillales</taxon>
        <taxon>Bacillaceae</taxon>
        <taxon>Salsuginibacillus</taxon>
    </lineage>
</organism>
<feature type="domain" description="FAD dependent oxidoreductase" evidence="6">
    <location>
        <begin position="8"/>
        <end position="380"/>
    </location>
</feature>
<evidence type="ECO:0000256" key="3">
    <source>
        <dbReference type="ARBA" id="ARBA00022827"/>
    </source>
</evidence>
<dbReference type="Gene3D" id="3.30.9.10">
    <property type="entry name" value="D-Amino Acid Oxidase, subunit A, domain 2"/>
    <property type="match status" value="1"/>
</dbReference>
<dbReference type="GO" id="GO:0047545">
    <property type="term" value="F:(S)-2-hydroxyglutarate dehydrogenase activity"/>
    <property type="evidence" value="ECO:0007669"/>
    <property type="project" value="TreeGrafter"/>
</dbReference>
<accession>A0A2P8HG20</accession>
<evidence type="ECO:0000256" key="1">
    <source>
        <dbReference type="ARBA" id="ARBA00001974"/>
    </source>
</evidence>
<evidence type="ECO:0000256" key="5">
    <source>
        <dbReference type="ARBA" id="ARBA00037941"/>
    </source>
</evidence>
<dbReference type="InterPro" id="IPR036188">
    <property type="entry name" value="FAD/NAD-bd_sf"/>
</dbReference>
<keyword evidence="8" id="KW-1185">Reference proteome</keyword>
<comment type="caution">
    <text evidence="7">The sequence shown here is derived from an EMBL/GenBank/DDBJ whole genome shotgun (WGS) entry which is preliminary data.</text>
</comment>
<dbReference type="AlphaFoldDB" id="A0A2P8HG20"/>
<evidence type="ECO:0000256" key="2">
    <source>
        <dbReference type="ARBA" id="ARBA00022630"/>
    </source>
</evidence>
<gene>
    <name evidence="7" type="ORF">B0H94_107151</name>
</gene>
<dbReference type="SUPFAM" id="SSF51905">
    <property type="entry name" value="FAD/NAD(P)-binding domain"/>
    <property type="match status" value="1"/>
</dbReference>
<keyword evidence="4" id="KW-0560">Oxidoreductase</keyword>
<dbReference type="PANTHER" id="PTHR43104">
    <property type="entry name" value="L-2-HYDROXYGLUTARATE DEHYDROGENASE, MITOCHONDRIAL"/>
    <property type="match status" value="1"/>
</dbReference>
<dbReference type="RefSeq" id="WP_181315323.1">
    <property type="nucleotide sequence ID" value="NZ_PYAV01000007.1"/>
</dbReference>
<evidence type="ECO:0000259" key="6">
    <source>
        <dbReference type="Pfam" id="PF01266"/>
    </source>
</evidence>
<evidence type="ECO:0000256" key="4">
    <source>
        <dbReference type="ARBA" id="ARBA00023002"/>
    </source>
</evidence>
<proteinExistence type="inferred from homology"/>
<comment type="cofactor">
    <cofactor evidence="1">
        <name>FAD</name>
        <dbReference type="ChEBI" id="CHEBI:57692"/>
    </cofactor>
</comment>
<dbReference type="Proteomes" id="UP000242310">
    <property type="component" value="Unassembled WGS sequence"/>
</dbReference>
<comment type="similarity">
    <text evidence="5">Belongs to the L2HGDH family.</text>
</comment>
<keyword evidence="2" id="KW-0285">Flavoprotein</keyword>
<evidence type="ECO:0000313" key="7">
    <source>
        <dbReference type="EMBL" id="PSL45146.1"/>
    </source>
</evidence>
<dbReference type="Gene3D" id="3.50.50.60">
    <property type="entry name" value="FAD/NAD(P)-binding domain"/>
    <property type="match status" value="1"/>
</dbReference>
<dbReference type="Pfam" id="PF01266">
    <property type="entry name" value="DAO"/>
    <property type="match status" value="1"/>
</dbReference>
<dbReference type="InterPro" id="IPR006076">
    <property type="entry name" value="FAD-dep_OxRdtase"/>
</dbReference>
<dbReference type="GO" id="GO:0005737">
    <property type="term" value="C:cytoplasm"/>
    <property type="evidence" value="ECO:0007669"/>
    <property type="project" value="TreeGrafter"/>
</dbReference>
<dbReference type="EMBL" id="PYAV01000007">
    <property type="protein sequence ID" value="PSL45146.1"/>
    <property type="molecule type" value="Genomic_DNA"/>
</dbReference>
<sequence length="385" mass="43219">MTNIIAAGAGLTGLAAAYTLKGKHPDVSITLLEKDARRSKRYMLPERLHEAFFYLDEPVTYAWMREAETSVKAYMKARQLPVHEEPEWYGARTVEDYEKLQGWFHKAKDAGWHVRWVTGKEAAETEPYAALLAAVEIQEASWIDPQRLYDTLLSDVQAAGVDVRFETPVVHWEQTGDSVHVETKHEDLKGEWFLQHTGMESFQMMKSGQVHTDSSPVAFQGTYYKVNPEKADLLNHSLTAVPEDHELFLSVQFMKSFDGSFICGPCVLPKNPAYAQAVRGPESKTALIHAGKKAAGAMSVSMITDQEDQFLKRLRRFLPDLTRNDLIPLAPVVRTKVMRDDGCLHERPMLVNDRRAVHVAASGTGSALSAFQTGKNVTDLLRFSN</sequence>
<protein>
    <submittedName>
        <fullName evidence="7">FAD dependent oxidoreductase</fullName>
    </submittedName>
</protein>
<keyword evidence="3" id="KW-0274">FAD</keyword>
<name>A0A2P8HG20_9BACI</name>